<evidence type="ECO:0008006" key="3">
    <source>
        <dbReference type="Google" id="ProtNLM"/>
    </source>
</evidence>
<accession>A0A0G0NDY6</accession>
<evidence type="ECO:0000313" key="2">
    <source>
        <dbReference type="Proteomes" id="UP000034246"/>
    </source>
</evidence>
<protein>
    <recommendedName>
        <fullName evidence="3">Phenylacetate-CoA ligase</fullName>
    </recommendedName>
</protein>
<dbReference type="Gene3D" id="3.40.50.12780">
    <property type="entry name" value="N-terminal domain of ligase-like"/>
    <property type="match status" value="1"/>
</dbReference>
<dbReference type="STRING" id="1618550.UT39_C0012G0058"/>
<organism evidence="1 2">
    <name type="scientific">Candidatus Woesebacteria bacterium GW2011_GWA1_39_21</name>
    <dbReference type="NCBI Taxonomy" id="1618550"/>
    <lineage>
        <taxon>Bacteria</taxon>
        <taxon>Candidatus Woeseibacteriota</taxon>
    </lineage>
</organism>
<gene>
    <name evidence="1" type="ORF">UT39_C0012G0058</name>
</gene>
<dbReference type="AlphaFoldDB" id="A0A0G0NDY6"/>
<evidence type="ECO:0000313" key="1">
    <source>
        <dbReference type="EMBL" id="KKR11036.1"/>
    </source>
</evidence>
<reference evidence="1 2" key="1">
    <citation type="journal article" date="2015" name="Nature">
        <title>rRNA introns, odd ribosomes, and small enigmatic genomes across a large radiation of phyla.</title>
        <authorList>
            <person name="Brown C.T."/>
            <person name="Hug L.A."/>
            <person name="Thomas B.C."/>
            <person name="Sharon I."/>
            <person name="Castelle C.J."/>
            <person name="Singh A."/>
            <person name="Wilkins M.J."/>
            <person name="Williams K.H."/>
            <person name="Banfield J.F."/>
        </authorList>
    </citation>
    <scope>NUCLEOTIDE SEQUENCE [LARGE SCALE GENOMIC DNA]</scope>
</reference>
<dbReference type="InterPro" id="IPR042099">
    <property type="entry name" value="ANL_N_sf"/>
</dbReference>
<proteinExistence type="predicted"/>
<sequence length="510" mass="60152">MQIQKIPYGFKNVLSLESKLKTKPEEYWVRRGENRALKLFKLMSQRVPAYKDFLKKNNISPDTIKKIEDFKKIPPLDKDNYLRKYSIQELCWDGNFVERRWTISTNSGSTGEPFYFPREKEQDGQYALLAELYLRNNFDIHKKTTLYLDCFAMGAWIGGLFTYEAIRIVAERGKYPLTIYTPGIFKEEILKAVISLGNRFDQVIIGGYPPLVKDVIDEGASLGVDWKKYNLGFIFSAEGFTEEFRNYIYERAKIKDYFKRSLNHYGTADMGTMAHETPLTILVRVLLNEHPKITPRIFPETNRLPTLTQYFPELFYFEENNNVLFCTGWSGIPFVRYNLKDYGGIIGYVELTRKFNEEGIYLDKRLTEMNIQVWKLPFVYLYERKDFVVKLYGANIFPDTIRHALQQSHFEEYITSKFTLMIKYNKNQNQFLEINVELKKGITKTDSLAKKIKIEVVKSLLQENSEYTSNYRALRERQEPVVLLWPYEYPEFFKSGGKQKWIKSEPSIEK</sequence>
<dbReference type="Proteomes" id="UP000034246">
    <property type="component" value="Unassembled WGS sequence"/>
</dbReference>
<name>A0A0G0NDY6_9BACT</name>
<dbReference type="PANTHER" id="PTHR43845">
    <property type="entry name" value="BLR5969 PROTEIN"/>
    <property type="match status" value="1"/>
</dbReference>
<comment type="caution">
    <text evidence="1">The sequence shown here is derived from an EMBL/GenBank/DDBJ whole genome shotgun (WGS) entry which is preliminary data.</text>
</comment>
<dbReference type="EMBL" id="LBWP01000012">
    <property type="protein sequence ID" value="KKR11036.1"/>
    <property type="molecule type" value="Genomic_DNA"/>
</dbReference>
<dbReference type="PANTHER" id="PTHR43845:SF1">
    <property type="entry name" value="BLR5969 PROTEIN"/>
    <property type="match status" value="1"/>
</dbReference>